<keyword evidence="4" id="KW-1185">Reference proteome</keyword>
<gene>
    <name evidence="3" type="ORF">CC86DRAFT_458912</name>
</gene>
<dbReference type="GO" id="GO:0008270">
    <property type="term" value="F:zinc ion binding"/>
    <property type="evidence" value="ECO:0007669"/>
    <property type="project" value="UniProtKB-KW"/>
</dbReference>
<keyword evidence="1" id="KW-0479">Metal-binding</keyword>
<organism evidence="3 4">
    <name type="scientific">Ophiobolus disseminans</name>
    <dbReference type="NCBI Taxonomy" id="1469910"/>
    <lineage>
        <taxon>Eukaryota</taxon>
        <taxon>Fungi</taxon>
        <taxon>Dikarya</taxon>
        <taxon>Ascomycota</taxon>
        <taxon>Pezizomycotina</taxon>
        <taxon>Dothideomycetes</taxon>
        <taxon>Pleosporomycetidae</taxon>
        <taxon>Pleosporales</taxon>
        <taxon>Pleosporineae</taxon>
        <taxon>Phaeosphaeriaceae</taxon>
        <taxon>Ophiobolus</taxon>
    </lineage>
</organism>
<name>A0A6A6ZN52_9PLEO</name>
<keyword evidence="1" id="KW-0862">Zinc</keyword>
<evidence type="ECO:0000313" key="3">
    <source>
        <dbReference type="EMBL" id="KAF2821804.1"/>
    </source>
</evidence>
<dbReference type="EMBL" id="MU006236">
    <property type="protein sequence ID" value="KAF2821804.1"/>
    <property type="molecule type" value="Genomic_DNA"/>
</dbReference>
<dbReference type="AlphaFoldDB" id="A0A6A6ZN52"/>
<evidence type="ECO:0000259" key="2">
    <source>
        <dbReference type="PROSITE" id="PS50089"/>
    </source>
</evidence>
<dbReference type="Gene3D" id="3.30.40.10">
    <property type="entry name" value="Zinc/RING finger domain, C3HC4 (zinc finger)"/>
    <property type="match status" value="1"/>
</dbReference>
<keyword evidence="1" id="KW-0863">Zinc-finger</keyword>
<reference evidence="3" key="1">
    <citation type="journal article" date="2020" name="Stud. Mycol.">
        <title>101 Dothideomycetes genomes: a test case for predicting lifestyles and emergence of pathogens.</title>
        <authorList>
            <person name="Haridas S."/>
            <person name="Albert R."/>
            <person name="Binder M."/>
            <person name="Bloem J."/>
            <person name="Labutti K."/>
            <person name="Salamov A."/>
            <person name="Andreopoulos B."/>
            <person name="Baker S."/>
            <person name="Barry K."/>
            <person name="Bills G."/>
            <person name="Bluhm B."/>
            <person name="Cannon C."/>
            <person name="Castanera R."/>
            <person name="Culley D."/>
            <person name="Daum C."/>
            <person name="Ezra D."/>
            <person name="Gonzalez J."/>
            <person name="Henrissat B."/>
            <person name="Kuo A."/>
            <person name="Liang C."/>
            <person name="Lipzen A."/>
            <person name="Lutzoni F."/>
            <person name="Magnuson J."/>
            <person name="Mondo S."/>
            <person name="Nolan M."/>
            <person name="Ohm R."/>
            <person name="Pangilinan J."/>
            <person name="Park H.-J."/>
            <person name="Ramirez L."/>
            <person name="Alfaro M."/>
            <person name="Sun H."/>
            <person name="Tritt A."/>
            <person name="Yoshinaga Y."/>
            <person name="Zwiers L.-H."/>
            <person name="Turgeon B."/>
            <person name="Goodwin S."/>
            <person name="Spatafora J."/>
            <person name="Crous P."/>
            <person name="Grigoriev I."/>
        </authorList>
    </citation>
    <scope>NUCLEOTIDE SEQUENCE</scope>
    <source>
        <strain evidence="3">CBS 113818</strain>
    </source>
</reference>
<dbReference type="Proteomes" id="UP000799424">
    <property type="component" value="Unassembled WGS sequence"/>
</dbReference>
<dbReference type="SMART" id="SM00184">
    <property type="entry name" value="RING"/>
    <property type="match status" value="1"/>
</dbReference>
<feature type="domain" description="RING-type" evidence="2">
    <location>
        <begin position="117"/>
        <end position="165"/>
    </location>
</feature>
<dbReference type="SUPFAM" id="SSF57850">
    <property type="entry name" value="RING/U-box"/>
    <property type="match status" value="1"/>
</dbReference>
<sequence>MLSQFERLIDLAHNELEDGALGSAWYNLTVKLHKLTDSGQSIQEYYEACSHDETPFRETALDSIFSECGNTPAEQVIALILAGPGYPPRPLKREEAIYYVNDQDTTHSDDWQPDERCPICWAHFTEPSPEGVDYTIKETPCGHRFGHDCLVASLTENNDLCPTCQRILAL</sequence>
<protein>
    <recommendedName>
        <fullName evidence="2">RING-type domain-containing protein</fullName>
    </recommendedName>
</protein>
<evidence type="ECO:0000256" key="1">
    <source>
        <dbReference type="PROSITE-ProRule" id="PRU00175"/>
    </source>
</evidence>
<dbReference type="OrthoDB" id="8062037at2759"/>
<dbReference type="InterPro" id="IPR013083">
    <property type="entry name" value="Znf_RING/FYVE/PHD"/>
</dbReference>
<proteinExistence type="predicted"/>
<dbReference type="InterPro" id="IPR001841">
    <property type="entry name" value="Znf_RING"/>
</dbReference>
<accession>A0A6A6ZN52</accession>
<evidence type="ECO:0000313" key="4">
    <source>
        <dbReference type="Proteomes" id="UP000799424"/>
    </source>
</evidence>
<dbReference type="PROSITE" id="PS50089">
    <property type="entry name" value="ZF_RING_2"/>
    <property type="match status" value="1"/>
</dbReference>
<dbReference type="Pfam" id="PF13639">
    <property type="entry name" value="zf-RING_2"/>
    <property type="match status" value="1"/>
</dbReference>